<evidence type="ECO:0000313" key="10">
    <source>
        <dbReference type="Proteomes" id="UP001139887"/>
    </source>
</evidence>
<dbReference type="InterPro" id="IPR000504">
    <property type="entry name" value="RRM_dom"/>
</dbReference>
<feature type="domain" description="RRM" evidence="8">
    <location>
        <begin position="92"/>
        <end position="180"/>
    </location>
</feature>
<dbReference type="OrthoDB" id="10258585at2759"/>
<protein>
    <recommendedName>
        <fullName evidence="8">RRM domain-containing protein</fullName>
    </recommendedName>
</protein>
<dbReference type="GO" id="GO:0000398">
    <property type="term" value="P:mRNA splicing, via spliceosome"/>
    <property type="evidence" value="ECO:0007669"/>
    <property type="project" value="InterPro"/>
</dbReference>
<evidence type="ECO:0000313" key="9">
    <source>
        <dbReference type="EMBL" id="KAJ2850094.1"/>
    </source>
</evidence>
<proteinExistence type="inferred from homology"/>
<dbReference type="EMBL" id="JANBUW010000044">
    <property type="protein sequence ID" value="KAJ2850094.1"/>
    <property type="molecule type" value="Genomic_DNA"/>
</dbReference>
<evidence type="ECO:0000256" key="6">
    <source>
        <dbReference type="PROSITE-ProRule" id="PRU00176"/>
    </source>
</evidence>
<feature type="region of interest" description="Disordered" evidence="7">
    <location>
        <begin position="322"/>
        <end position="362"/>
    </location>
</feature>
<sequence>MDAPNFPKPDEFANDKRVQLVEETGHYIFTDPEDGTEYEYDDEKGAWFPMWNESLVEQQQSVYGTEPLPENDTAGRSAKRKSQAQSKKRENTSIYISGLPLNTTEEEVAEFFSQCGTIMPDILTNEPKVKLYRDGTGALKGDALVTYYKKPSVQLALDILDDSRFRPADPAHIRVQQAEFESKLPLNDADKAKRPRVDSKLVQKRLNQLEKKLDWFEGADDIAERHKRTVILKHMFTFEELEADVTLLLDLPEDVRSECEKLGKVTSVKVYDKSDEGVVAVKFKDELSARACVKMMNGRFFAGRQVEASIYDGHTRYKATKRDSETAATANVQGSNGNALNGDEDEDEQRMEQYAQWLDSGS</sequence>
<dbReference type="InterPro" id="IPR034392">
    <property type="entry name" value="TatSF1-like_RRM1"/>
</dbReference>
<dbReference type="CDD" id="cd12285">
    <property type="entry name" value="RRM3_RBM39_like"/>
    <property type="match status" value="1"/>
</dbReference>
<dbReference type="Pfam" id="PF00076">
    <property type="entry name" value="RRM_1"/>
    <property type="match status" value="2"/>
</dbReference>
<keyword evidence="4 6" id="KW-0694">RNA-binding</keyword>
<dbReference type="GO" id="GO:0003723">
    <property type="term" value="F:RNA binding"/>
    <property type="evidence" value="ECO:0007669"/>
    <property type="project" value="UniProtKB-UniRule"/>
</dbReference>
<evidence type="ECO:0000256" key="7">
    <source>
        <dbReference type="SAM" id="MobiDB-lite"/>
    </source>
</evidence>
<keyword evidence="5" id="KW-0508">mRNA splicing</keyword>
<gene>
    <name evidence="9" type="ORF">IWW36_002149</name>
</gene>
<dbReference type="PROSITE" id="PS50102">
    <property type="entry name" value="RRM"/>
    <property type="match status" value="2"/>
</dbReference>
<dbReference type="GO" id="GO:0005686">
    <property type="term" value="C:U2 snRNP"/>
    <property type="evidence" value="ECO:0007669"/>
    <property type="project" value="TreeGrafter"/>
</dbReference>
<comment type="similarity">
    <text evidence="1">Belongs to the HTATSF1 family.</text>
</comment>
<dbReference type="InterPro" id="IPR035979">
    <property type="entry name" value="RBD_domain_sf"/>
</dbReference>
<name>A0A9W8IA93_9FUNG</name>
<feature type="region of interest" description="Disordered" evidence="7">
    <location>
        <begin position="59"/>
        <end position="91"/>
    </location>
</feature>
<evidence type="ECO:0000256" key="1">
    <source>
        <dbReference type="ARBA" id="ARBA00007747"/>
    </source>
</evidence>
<reference evidence="9" key="1">
    <citation type="submission" date="2022-07" db="EMBL/GenBank/DDBJ databases">
        <title>Phylogenomic reconstructions and comparative analyses of Kickxellomycotina fungi.</title>
        <authorList>
            <person name="Reynolds N.K."/>
            <person name="Stajich J.E."/>
            <person name="Barry K."/>
            <person name="Grigoriev I.V."/>
            <person name="Crous P."/>
            <person name="Smith M.E."/>
        </authorList>
    </citation>
    <scope>NUCLEOTIDE SEQUENCE</scope>
    <source>
        <strain evidence="9">NRRL 1566</strain>
    </source>
</reference>
<organism evidence="9 10">
    <name type="scientific">Coemansia brasiliensis</name>
    <dbReference type="NCBI Taxonomy" id="2650707"/>
    <lineage>
        <taxon>Eukaryota</taxon>
        <taxon>Fungi</taxon>
        <taxon>Fungi incertae sedis</taxon>
        <taxon>Zoopagomycota</taxon>
        <taxon>Kickxellomycotina</taxon>
        <taxon>Kickxellomycetes</taxon>
        <taxon>Kickxellales</taxon>
        <taxon>Kickxellaceae</taxon>
        <taxon>Coemansia</taxon>
    </lineage>
</organism>
<feature type="domain" description="RRM" evidence="8">
    <location>
        <begin position="228"/>
        <end position="313"/>
    </location>
</feature>
<dbReference type="SMART" id="SM00360">
    <property type="entry name" value="RRM"/>
    <property type="match status" value="2"/>
</dbReference>
<keyword evidence="10" id="KW-1185">Reference proteome</keyword>
<evidence type="ECO:0000256" key="5">
    <source>
        <dbReference type="ARBA" id="ARBA00023187"/>
    </source>
</evidence>
<dbReference type="AlphaFoldDB" id="A0A9W8IA93"/>
<dbReference type="InterPro" id="IPR034393">
    <property type="entry name" value="TatSF1-like"/>
</dbReference>
<keyword evidence="2" id="KW-0507">mRNA processing</keyword>
<evidence type="ECO:0000256" key="3">
    <source>
        <dbReference type="ARBA" id="ARBA00022737"/>
    </source>
</evidence>
<dbReference type="Proteomes" id="UP001139887">
    <property type="component" value="Unassembled WGS sequence"/>
</dbReference>
<dbReference type="InterPro" id="IPR012677">
    <property type="entry name" value="Nucleotide-bd_a/b_plait_sf"/>
</dbReference>
<comment type="caution">
    <text evidence="9">The sequence shown here is derived from an EMBL/GenBank/DDBJ whole genome shotgun (WGS) entry which is preliminary data.</text>
</comment>
<dbReference type="CDD" id="cd12281">
    <property type="entry name" value="RRM1_TatSF1_like"/>
    <property type="match status" value="1"/>
</dbReference>
<evidence type="ECO:0000256" key="2">
    <source>
        <dbReference type="ARBA" id="ARBA00022664"/>
    </source>
</evidence>
<dbReference type="FunFam" id="3.30.70.330:FF:000105">
    <property type="entry name" value="HIV Tat-specific factor 1 homolog"/>
    <property type="match status" value="1"/>
</dbReference>
<dbReference type="PANTHER" id="PTHR15608:SF0">
    <property type="entry name" value="HIV TAT-SPECIFIC FACTOR 1"/>
    <property type="match status" value="1"/>
</dbReference>
<evidence type="ECO:0000259" key="8">
    <source>
        <dbReference type="PROSITE" id="PS50102"/>
    </source>
</evidence>
<feature type="compositionally biased region" description="Polar residues" evidence="7">
    <location>
        <begin position="326"/>
        <end position="339"/>
    </location>
</feature>
<evidence type="ECO:0000256" key="4">
    <source>
        <dbReference type="ARBA" id="ARBA00022884"/>
    </source>
</evidence>
<dbReference type="SUPFAM" id="SSF54928">
    <property type="entry name" value="RNA-binding domain, RBD"/>
    <property type="match status" value="2"/>
</dbReference>
<dbReference type="GO" id="GO:0005684">
    <property type="term" value="C:U2-type spliceosomal complex"/>
    <property type="evidence" value="ECO:0007669"/>
    <property type="project" value="TreeGrafter"/>
</dbReference>
<dbReference type="Gene3D" id="3.30.70.330">
    <property type="match status" value="2"/>
</dbReference>
<keyword evidence="3" id="KW-0677">Repeat</keyword>
<dbReference type="PANTHER" id="PTHR15608">
    <property type="entry name" value="SPLICING FACTOR U2AF-ASSOCIATED PROTEIN 2"/>
    <property type="match status" value="1"/>
</dbReference>
<accession>A0A9W8IA93</accession>